<comment type="caution">
    <text evidence="2">The sequence shown here is derived from an EMBL/GenBank/DDBJ whole genome shotgun (WGS) entry which is preliminary data.</text>
</comment>
<evidence type="ECO:0000313" key="2">
    <source>
        <dbReference type="EMBL" id="KAK3268844.1"/>
    </source>
</evidence>
<keyword evidence="3" id="KW-1185">Reference proteome</keyword>
<organism evidence="2 3">
    <name type="scientific">Cymbomonas tetramitiformis</name>
    <dbReference type="NCBI Taxonomy" id="36881"/>
    <lineage>
        <taxon>Eukaryota</taxon>
        <taxon>Viridiplantae</taxon>
        <taxon>Chlorophyta</taxon>
        <taxon>Pyramimonadophyceae</taxon>
        <taxon>Pyramimonadales</taxon>
        <taxon>Pyramimonadaceae</taxon>
        <taxon>Cymbomonas</taxon>
    </lineage>
</organism>
<feature type="transmembrane region" description="Helical" evidence="1">
    <location>
        <begin position="107"/>
        <end position="129"/>
    </location>
</feature>
<proteinExistence type="predicted"/>
<evidence type="ECO:0000256" key="1">
    <source>
        <dbReference type="SAM" id="Phobius"/>
    </source>
</evidence>
<keyword evidence="1" id="KW-0812">Transmembrane</keyword>
<dbReference type="EMBL" id="LGRX02011530">
    <property type="protein sequence ID" value="KAK3268844.1"/>
    <property type="molecule type" value="Genomic_DNA"/>
</dbReference>
<reference evidence="2 3" key="1">
    <citation type="journal article" date="2015" name="Genome Biol. Evol.">
        <title>Comparative Genomics of a Bacterivorous Green Alga Reveals Evolutionary Causalities and Consequences of Phago-Mixotrophic Mode of Nutrition.</title>
        <authorList>
            <person name="Burns J.A."/>
            <person name="Paasch A."/>
            <person name="Narechania A."/>
            <person name="Kim E."/>
        </authorList>
    </citation>
    <scope>NUCLEOTIDE SEQUENCE [LARGE SCALE GENOMIC DNA]</scope>
    <source>
        <strain evidence="2 3">PLY_AMNH</strain>
    </source>
</reference>
<keyword evidence="1" id="KW-0472">Membrane</keyword>
<feature type="transmembrane region" description="Helical" evidence="1">
    <location>
        <begin position="280"/>
        <end position="306"/>
    </location>
</feature>
<sequence length="422" mass="47038">MVVEEDMITTIEVGEDVKVTGASDSNTVSDAELIRAVPISLAVDKAVWASYTGTNETFQASTPISPCTPGIGIRAFLSHSWNDPGLVAKGLDPGACKRRTLLWFTTVYKTIFYTTALYVAYGIIAYLTLGPTSEYVLAMTPIPFVTALIVSFEINYGAKKPYSVVSPYPCLWLDKYCIHQSNKEIQRRGIEKFDDILDHSQQLWILWTEEYFTRIWCVYECARWFSTKGSDGVVVLPLKFYAILHTFAPLFLTAIIGAFGSGWTWLAWGAAINGETAKSSAFGTCVGIVLIFEPLFFLAFFFLSYAELRSCDKTLKDFDVRNCKATFENDILIVQGLIRERWGENLGSVHGGSTLKGPGEPSCLSDDGGVKDEGLDRFNEFVRKDFRKLFHASLYREARNMTLGTCLIFLAFLLCSALCLCT</sequence>
<gene>
    <name evidence="2" type="ORF">CYMTET_22668</name>
</gene>
<feature type="transmembrane region" description="Helical" evidence="1">
    <location>
        <begin position="401"/>
        <end position="420"/>
    </location>
</feature>
<feature type="transmembrane region" description="Helical" evidence="1">
    <location>
        <begin position="247"/>
        <end position="268"/>
    </location>
</feature>
<evidence type="ECO:0000313" key="3">
    <source>
        <dbReference type="Proteomes" id="UP001190700"/>
    </source>
</evidence>
<keyword evidence="1" id="KW-1133">Transmembrane helix</keyword>
<protein>
    <submittedName>
        <fullName evidence="2">Uncharacterized protein</fullName>
    </submittedName>
</protein>
<name>A0AAE0FZF9_9CHLO</name>
<dbReference type="Proteomes" id="UP001190700">
    <property type="component" value="Unassembled WGS sequence"/>
</dbReference>
<feature type="transmembrane region" description="Helical" evidence="1">
    <location>
        <begin position="135"/>
        <end position="154"/>
    </location>
</feature>
<dbReference type="AlphaFoldDB" id="A0AAE0FZF9"/>
<accession>A0AAE0FZF9</accession>